<feature type="compositionally biased region" description="Low complexity" evidence="1">
    <location>
        <begin position="67"/>
        <end position="81"/>
    </location>
</feature>
<dbReference type="Proteomes" id="UP000095283">
    <property type="component" value="Unplaced"/>
</dbReference>
<feature type="region of interest" description="Disordered" evidence="1">
    <location>
        <begin position="399"/>
        <end position="423"/>
    </location>
</feature>
<evidence type="ECO:0000313" key="2">
    <source>
        <dbReference type="Proteomes" id="UP000095283"/>
    </source>
</evidence>
<organism evidence="2 3">
    <name type="scientific">Heterorhabditis bacteriophora</name>
    <name type="common">Entomopathogenic nematode worm</name>
    <dbReference type="NCBI Taxonomy" id="37862"/>
    <lineage>
        <taxon>Eukaryota</taxon>
        <taxon>Metazoa</taxon>
        <taxon>Ecdysozoa</taxon>
        <taxon>Nematoda</taxon>
        <taxon>Chromadorea</taxon>
        <taxon>Rhabditida</taxon>
        <taxon>Rhabditina</taxon>
        <taxon>Rhabditomorpha</taxon>
        <taxon>Strongyloidea</taxon>
        <taxon>Heterorhabditidae</taxon>
        <taxon>Heterorhabditis</taxon>
    </lineage>
</organism>
<feature type="region of interest" description="Disordered" evidence="1">
    <location>
        <begin position="1"/>
        <end position="105"/>
    </location>
</feature>
<name>A0A1I7XQ33_HETBA</name>
<feature type="compositionally biased region" description="Basic and acidic residues" evidence="1">
    <location>
        <begin position="13"/>
        <end position="23"/>
    </location>
</feature>
<feature type="region of interest" description="Disordered" evidence="1">
    <location>
        <begin position="192"/>
        <end position="216"/>
    </location>
</feature>
<feature type="region of interest" description="Disordered" evidence="1">
    <location>
        <begin position="310"/>
        <end position="329"/>
    </location>
</feature>
<evidence type="ECO:0000256" key="1">
    <source>
        <dbReference type="SAM" id="MobiDB-lite"/>
    </source>
</evidence>
<protein>
    <submittedName>
        <fullName evidence="3">ERCC4 domain-containing protein</fullName>
    </submittedName>
</protein>
<dbReference type="AlphaFoldDB" id="A0A1I7XQ33"/>
<reference evidence="3" key="1">
    <citation type="submission" date="2016-11" db="UniProtKB">
        <authorList>
            <consortium name="WormBaseParasite"/>
        </authorList>
    </citation>
    <scope>IDENTIFICATION</scope>
</reference>
<dbReference type="WBParaSite" id="Hba_19851">
    <property type="protein sequence ID" value="Hba_19851"/>
    <property type="gene ID" value="Hba_19851"/>
</dbReference>
<feature type="compositionally biased region" description="Acidic residues" evidence="1">
    <location>
        <begin position="24"/>
        <end position="34"/>
    </location>
</feature>
<accession>A0A1I7XQ33</accession>
<evidence type="ECO:0000313" key="3">
    <source>
        <dbReference type="WBParaSite" id="Hba_19851"/>
    </source>
</evidence>
<keyword evidence="2" id="KW-1185">Reference proteome</keyword>
<feature type="compositionally biased region" description="Low complexity" evidence="1">
    <location>
        <begin position="406"/>
        <end position="416"/>
    </location>
</feature>
<sequence>MDTAKGGFYVNKGKLEFKSRHEELDESDLSDIEDQPQKKGKKRMIGSGDEGADTESISDPNITVEKTIAPSRPPTISIPTTKARMTGAPPTKRFAHSSHGESPNQRAANAIKKKRLVGMPPTFAKKKSLQNAVNQREDEMFGFLRDMAGGEIPEVDDDIVEVVSASALQGPANKETVTSTVSSPLPTVITENAIPSTSNSGKENMNVLSSPQKKRSLAPMTDTLAKMIDNFKKVTQGLSVPGQKKRLQNSHVDMVIATMYLDYRIEEQCMKDGYTVHEKARVSQTLADFCGIQKGSLYARCMKRKEDNKAAIASTSSPPRPPSSGIINKNIGSNLTAQASVLPQKAAQSILANFLNHPGINRQVIVMLREKIDSGEIGYDEFVKLQPLILTQTQKQSSNGITKVNTSGSSCTTGSSNVAPTSTHNQLKCKMNENAEALKRVAAYMASDVLDYFQKQIKMSRLFIEFGRRNPDKLVVLTSPIVKESFERDGIDLNRFVLSICFHVKIHICIIIFQYHNATQTTENECRYGSSPLSATSIPNNALTGLSQAQLTEVNLKID</sequence>
<proteinExistence type="predicted"/>
<feature type="compositionally biased region" description="Polar residues" evidence="1">
    <location>
        <begin position="193"/>
        <end position="211"/>
    </location>
</feature>